<dbReference type="InterPro" id="IPR050879">
    <property type="entry name" value="Acyltransferase_3"/>
</dbReference>
<gene>
    <name evidence="3" type="ORF">GCM10023092_12440</name>
</gene>
<dbReference type="Proteomes" id="UP001501410">
    <property type="component" value="Unassembled WGS sequence"/>
</dbReference>
<feature type="domain" description="Acyltransferase 3" evidence="2">
    <location>
        <begin position="8"/>
        <end position="339"/>
    </location>
</feature>
<dbReference type="RefSeq" id="WP_344824074.1">
    <property type="nucleotide sequence ID" value="NZ_BAABEZ010000018.1"/>
</dbReference>
<keyword evidence="3" id="KW-0808">Transferase</keyword>
<feature type="transmembrane region" description="Helical" evidence="1">
    <location>
        <begin position="82"/>
        <end position="99"/>
    </location>
</feature>
<comment type="caution">
    <text evidence="3">The sequence shown here is derived from an EMBL/GenBank/DDBJ whole genome shotgun (WGS) entry which is preliminary data.</text>
</comment>
<dbReference type="PANTHER" id="PTHR23028">
    <property type="entry name" value="ACETYLTRANSFERASE"/>
    <property type="match status" value="1"/>
</dbReference>
<feature type="transmembrane region" description="Helical" evidence="1">
    <location>
        <begin position="297"/>
        <end position="320"/>
    </location>
</feature>
<evidence type="ECO:0000313" key="3">
    <source>
        <dbReference type="EMBL" id="GAA4452862.1"/>
    </source>
</evidence>
<protein>
    <submittedName>
        <fullName evidence="3">Acyltransferase</fullName>
    </submittedName>
</protein>
<evidence type="ECO:0000259" key="2">
    <source>
        <dbReference type="Pfam" id="PF01757"/>
    </source>
</evidence>
<feature type="transmembrane region" description="Helical" evidence="1">
    <location>
        <begin position="267"/>
        <end position="285"/>
    </location>
</feature>
<reference evidence="4" key="1">
    <citation type="journal article" date="2019" name="Int. J. Syst. Evol. Microbiol.">
        <title>The Global Catalogue of Microorganisms (GCM) 10K type strain sequencing project: providing services to taxonomists for standard genome sequencing and annotation.</title>
        <authorList>
            <consortium name="The Broad Institute Genomics Platform"/>
            <consortium name="The Broad Institute Genome Sequencing Center for Infectious Disease"/>
            <person name="Wu L."/>
            <person name="Ma J."/>
        </authorList>
    </citation>
    <scope>NUCLEOTIDE SEQUENCE [LARGE SCALE GENOMIC DNA]</scope>
    <source>
        <strain evidence="4">JCM 31921</strain>
    </source>
</reference>
<dbReference type="EMBL" id="BAABEZ010000018">
    <property type="protein sequence ID" value="GAA4452862.1"/>
    <property type="molecule type" value="Genomic_DNA"/>
</dbReference>
<sequence>MNSKEILQLTGIRFVASFMVCIFHFNPFTVAVFGERIHDFFSEMHVGVTFFFVLSGFLIAYRYYHEEHIDFRRFYGNRIARIFPVYLLLTIAFFAVQLFNHPEWRAQLWFYKELFLNLTLLKGFSSSYKFSGILQAWSLTVEETFYLFAPFIFLLLRKSRYMLLIFPVFFLLLGILLQYNIGTSPHNTDAWFGNMEFISSYTFFGRSFEFFCGIALAKVCFRQRDKGVEAVRGNFYTASGILLSLMLIFLISLFASPQYIHGIQHPAGILINNILLPICIAVFYYGLIYERTLFAKLLAHPVLVILGKSSYVFYLVHLWVGSFNDNILFVLPVSILISLLLWRFFEEPARRIITSRLAGEQK</sequence>
<dbReference type="Pfam" id="PF01757">
    <property type="entry name" value="Acyl_transf_3"/>
    <property type="match status" value="1"/>
</dbReference>
<proteinExistence type="predicted"/>
<dbReference type="InterPro" id="IPR002656">
    <property type="entry name" value="Acyl_transf_3_dom"/>
</dbReference>
<evidence type="ECO:0000256" key="1">
    <source>
        <dbReference type="SAM" id="Phobius"/>
    </source>
</evidence>
<evidence type="ECO:0000313" key="4">
    <source>
        <dbReference type="Proteomes" id="UP001501410"/>
    </source>
</evidence>
<name>A0ABP8MPC1_9BACT</name>
<dbReference type="GO" id="GO:0016746">
    <property type="term" value="F:acyltransferase activity"/>
    <property type="evidence" value="ECO:0007669"/>
    <property type="project" value="UniProtKB-KW"/>
</dbReference>
<keyword evidence="4" id="KW-1185">Reference proteome</keyword>
<accession>A0ABP8MPC1</accession>
<feature type="transmembrane region" description="Helical" evidence="1">
    <location>
        <begin position="233"/>
        <end position="255"/>
    </location>
</feature>
<dbReference type="PANTHER" id="PTHR23028:SF53">
    <property type="entry name" value="ACYL_TRANSF_3 DOMAIN-CONTAINING PROTEIN"/>
    <property type="match status" value="1"/>
</dbReference>
<organism evidence="3 4">
    <name type="scientific">Rurimicrobium arvi</name>
    <dbReference type="NCBI Taxonomy" id="2049916"/>
    <lineage>
        <taxon>Bacteria</taxon>
        <taxon>Pseudomonadati</taxon>
        <taxon>Bacteroidota</taxon>
        <taxon>Chitinophagia</taxon>
        <taxon>Chitinophagales</taxon>
        <taxon>Chitinophagaceae</taxon>
        <taxon>Rurimicrobium</taxon>
    </lineage>
</organism>
<keyword evidence="1" id="KW-0472">Membrane</keyword>
<feature type="transmembrane region" description="Helical" evidence="1">
    <location>
        <begin position="326"/>
        <end position="345"/>
    </location>
</feature>
<feature type="transmembrane region" description="Helical" evidence="1">
    <location>
        <begin position="134"/>
        <end position="156"/>
    </location>
</feature>
<feature type="transmembrane region" description="Helical" evidence="1">
    <location>
        <begin position="163"/>
        <end position="181"/>
    </location>
</feature>
<feature type="transmembrane region" description="Helical" evidence="1">
    <location>
        <begin position="12"/>
        <end position="34"/>
    </location>
</feature>
<feature type="transmembrane region" description="Helical" evidence="1">
    <location>
        <begin position="40"/>
        <end position="61"/>
    </location>
</feature>
<keyword evidence="1" id="KW-0812">Transmembrane</keyword>
<feature type="transmembrane region" description="Helical" evidence="1">
    <location>
        <begin position="201"/>
        <end position="221"/>
    </location>
</feature>
<keyword evidence="1" id="KW-1133">Transmembrane helix</keyword>
<keyword evidence="3" id="KW-0012">Acyltransferase</keyword>